<name>A0A0L0T945_ALLM3</name>
<dbReference type="PIRSF" id="PIRSF500210">
    <property type="entry name" value="FBPtase"/>
    <property type="match status" value="1"/>
</dbReference>
<evidence type="ECO:0000256" key="6">
    <source>
        <dbReference type="ARBA" id="ARBA00022723"/>
    </source>
</evidence>
<dbReference type="GO" id="GO:0046872">
    <property type="term" value="F:metal ion binding"/>
    <property type="evidence" value="ECO:0007669"/>
    <property type="project" value="UniProtKB-KW"/>
</dbReference>
<dbReference type="PANTHER" id="PTHR11556">
    <property type="entry name" value="FRUCTOSE-1,6-BISPHOSPHATASE-RELATED"/>
    <property type="match status" value="1"/>
</dbReference>
<dbReference type="GO" id="GO:0030388">
    <property type="term" value="P:fructose 1,6-bisphosphate metabolic process"/>
    <property type="evidence" value="ECO:0007669"/>
    <property type="project" value="TreeGrafter"/>
</dbReference>
<dbReference type="Pfam" id="PF00316">
    <property type="entry name" value="FBPase"/>
    <property type="match status" value="1"/>
</dbReference>
<keyword evidence="8" id="KW-0460">Magnesium</keyword>
<dbReference type="eggNOG" id="KOG1458">
    <property type="taxonomic scope" value="Eukaryota"/>
</dbReference>
<sequence length="363" mass="39103">MSDHTKTDLVTLSRHVLADQQAHPGASGDLTLLLVSIQLGCKFVATCVRKAGIVNLTGLAGETNVQGEDQKKLDVLANEIFVNSLRSSGKVAIMVSEEDEDMIVVSDADRDGERARYAGRLLNPLDGVVQHRGRRFDWHDFRHLQACSARFPRARTADVASAPRSSRRTPDLCMAPRGKLIYSINEGNSVYWDDACVEYFGALQDRTVEGKPAPYGARYVGSMVADVHRTILYGGIFAYPADKKSKSGKLRVLYECFPMAFIVENAGGRATTGTKRILDLEPTKLHERSGIFLGSADDVAELEAVYAKHATAGAAVAKVAEVAAPVEAAVVAPAAEGAPKPRTTPKKSPSKGKGKGKKRGGRK</sequence>
<dbReference type="OrthoDB" id="10256725at2759"/>
<dbReference type="InterPro" id="IPR044015">
    <property type="entry name" value="FBPase_C_dom"/>
</dbReference>
<comment type="subunit">
    <text evidence="4">Homotetramer.</text>
</comment>
<dbReference type="PRINTS" id="PR00115">
    <property type="entry name" value="F16BPHPHTASE"/>
</dbReference>
<feature type="compositionally biased region" description="Basic residues" evidence="14">
    <location>
        <begin position="343"/>
        <end position="363"/>
    </location>
</feature>
<comment type="pathway">
    <text evidence="10">Carbohydrate biosynthesis.</text>
</comment>
<feature type="domain" description="Fructose-1-6-bisphosphatase class 1 C-terminal" evidence="16">
    <location>
        <begin position="179"/>
        <end position="306"/>
    </location>
</feature>
<dbReference type="HAMAP" id="MF_01855">
    <property type="entry name" value="FBPase_class1"/>
    <property type="match status" value="1"/>
</dbReference>
<accession>A0A0L0T945</accession>
<dbReference type="InterPro" id="IPR000146">
    <property type="entry name" value="FBPase_class-1"/>
</dbReference>
<dbReference type="AlphaFoldDB" id="A0A0L0T945"/>
<evidence type="ECO:0000256" key="10">
    <source>
        <dbReference type="ARBA" id="ARBA00024331"/>
    </source>
</evidence>
<feature type="region of interest" description="Disordered" evidence="14">
    <location>
        <begin position="331"/>
        <end position="363"/>
    </location>
</feature>
<gene>
    <name evidence="17" type="ORF">AMAG_15515</name>
</gene>
<dbReference type="Proteomes" id="UP000054350">
    <property type="component" value="Unassembled WGS sequence"/>
</dbReference>
<evidence type="ECO:0000313" key="17">
    <source>
        <dbReference type="EMBL" id="KNE71272.1"/>
    </source>
</evidence>
<evidence type="ECO:0000313" key="18">
    <source>
        <dbReference type="Proteomes" id="UP000054350"/>
    </source>
</evidence>
<evidence type="ECO:0000259" key="16">
    <source>
        <dbReference type="Pfam" id="PF18913"/>
    </source>
</evidence>
<comment type="catalytic activity">
    <reaction evidence="1">
        <text>beta-D-fructose 1,6-bisphosphate + H2O = beta-D-fructose 6-phosphate + phosphate</text>
        <dbReference type="Rhea" id="RHEA:11064"/>
        <dbReference type="ChEBI" id="CHEBI:15377"/>
        <dbReference type="ChEBI" id="CHEBI:32966"/>
        <dbReference type="ChEBI" id="CHEBI:43474"/>
        <dbReference type="ChEBI" id="CHEBI:57634"/>
        <dbReference type="EC" id="3.1.3.11"/>
    </reaction>
</comment>
<dbReference type="InterPro" id="IPR028343">
    <property type="entry name" value="FBPtase"/>
</dbReference>
<evidence type="ECO:0000259" key="15">
    <source>
        <dbReference type="Pfam" id="PF00316"/>
    </source>
</evidence>
<dbReference type="CDD" id="cd00354">
    <property type="entry name" value="FBPase"/>
    <property type="match status" value="1"/>
</dbReference>
<keyword evidence="6" id="KW-0479">Metal-binding</keyword>
<dbReference type="PROSITE" id="PS00124">
    <property type="entry name" value="FBPASE"/>
    <property type="match status" value="1"/>
</dbReference>
<comment type="cofactor">
    <cofactor evidence="2">
        <name>Mg(2+)</name>
        <dbReference type="ChEBI" id="CHEBI:18420"/>
    </cofactor>
</comment>
<evidence type="ECO:0000256" key="8">
    <source>
        <dbReference type="ARBA" id="ARBA00022842"/>
    </source>
</evidence>
<dbReference type="SUPFAM" id="SSF56655">
    <property type="entry name" value="Carbohydrate phosphatase"/>
    <property type="match status" value="1"/>
</dbReference>
<dbReference type="EMBL" id="GG745371">
    <property type="protein sequence ID" value="KNE71272.1"/>
    <property type="molecule type" value="Genomic_DNA"/>
</dbReference>
<dbReference type="PANTHER" id="PTHR11556:SF1">
    <property type="entry name" value="FRUCTOSE-BISPHOSPHATASE"/>
    <property type="match status" value="1"/>
</dbReference>
<dbReference type="InterPro" id="IPR033391">
    <property type="entry name" value="FBPase_N"/>
</dbReference>
<reference evidence="18" key="2">
    <citation type="submission" date="2009-11" db="EMBL/GenBank/DDBJ databases">
        <title>The Genome Sequence of Allomyces macrogynus strain ATCC 38327.</title>
        <authorList>
            <consortium name="The Broad Institute Genome Sequencing Platform"/>
            <person name="Russ C."/>
            <person name="Cuomo C."/>
            <person name="Shea T."/>
            <person name="Young S.K."/>
            <person name="Zeng Q."/>
            <person name="Koehrsen M."/>
            <person name="Haas B."/>
            <person name="Borodovsky M."/>
            <person name="Guigo R."/>
            <person name="Alvarado L."/>
            <person name="Berlin A."/>
            <person name="Borenstein D."/>
            <person name="Chen Z."/>
            <person name="Engels R."/>
            <person name="Freedman E."/>
            <person name="Gellesch M."/>
            <person name="Goldberg J."/>
            <person name="Griggs A."/>
            <person name="Gujja S."/>
            <person name="Heiman D."/>
            <person name="Hepburn T."/>
            <person name="Howarth C."/>
            <person name="Jen D."/>
            <person name="Larson L."/>
            <person name="Lewis B."/>
            <person name="Mehta T."/>
            <person name="Park D."/>
            <person name="Pearson M."/>
            <person name="Roberts A."/>
            <person name="Saif S."/>
            <person name="Shenoy N."/>
            <person name="Sisk P."/>
            <person name="Stolte C."/>
            <person name="Sykes S."/>
            <person name="Walk T."/>
            <person name="White J."/>
            <person name="Yandava C."/>
            <person name="Burger G."/>
            <person name="Gray M.W."/>
            <person name="Holland P.W.H."/>
            <person name="King N."/>
            <person name="Lang F.B.F."/>
            <person name="Roger A.J."/>
            <person name="Ruiz-Trillo I."/>
            <person name="Lander E."/>
            <person name="Nusbaum C."/>
        </authorList>
    </citation>
    <scope>NUCLEOTIDE SEQUENCE [LARGE SCALE GENOMIC DNA]</scope>
    <source>
        <strain evidence="18">ATCC 38327</strain>
    </source>
</reference>
<dbReference type="EC" id="3.1.3.11" evidence="5"/>
<dbReference type="Gene3D" id="3.30.540.10">
    <property type="entry name" value="Fructose-1,6-Bisphosphatase, subunit A, domain 1"/>
    <property type="match status" value="1"/>
</dbReference>
<evidence type="ECO:0000256" key="5">
    <source>
        <dbReference type="ARBA" id="ARBA00013093"/>
    </source>
</evidence>
<dbReference type="FunFam" id="3.40.190.80:FF:000001">
    <property type="entry name" value="Fructose-1,6-bisphosphatase class 1"/>
    <property type="match status" value="1"/>
</dbReference>
<dbReference type="GO" id="GO:0042132">
    <property type="term" value="F:fructose 1,6-bisphosphate 1-phosphatase activity"/>
    <property type="evidence" value="ECO:0007669"/>
    <property type="project" value="UniProtKB-EC"/>
</dbReference>
<feature type="compositionally biased region" description="Low complexity" evidence="14">
    <location>
        <begin position="331"/>
        <end position="341"/>
    </location>
</feature>
<keyword evidence="18" id="KW-1185">Reference proteome</keyword>
<evidence type="ECO:0000256" key="4">
    <source>
        <dbReference type="ARBA" id="ARBA00011881"/>
    </source>
</evidence>
<keyword evidence="9 13" id="KW-0119">Carbohydrate metabolism</keyword>
<proteinExistence type="inferred from homology"/>
<feature type="domain" description="Fructose-1-6-bisphosphatase class I N-terminal" evidence="15">
    <location>
        <begin position="11"/>
        <end position="127"/>
    </location>
</feature>
<reference evidence="17 18" key="1">
    <citation type="submission" date="2009-11" db="EMBL/GenBank/DDBJ databases">
        <title>Annotation of Allomyces macrogynus ATCC 38327.</title>
        <authorList>
            <consortium name="The Broad Institute Genome Sequencing Platform"/>
            <person name="Russ C."/>
            <person name="Cuomo C."/>
            <person name="Burger G."/>
            <person name="Gray M.W."/>
            <person name="Holland P.W.H."/>
            <person name="King N."/>
            <person name="Lang F.B.F."/>
            <person name="Roger A.J."/>
            <person name="Ruiz-Trillo I."/>
            <person name="Young S.K."/>
            <person name="Zeng Q."/>
            <person name="Gargeya S."/>
            <person name="Fitzgerald M."/>
            <person name="Haas B."/>
            <person name="Abouelleil A."/>
            <person name="Alvarado L."/>
            <person name="Arachchi H.M."/>
            <person name="Berlin A."/>
            <person name="Chapman S.B."/>
            <person name="Gearin G."/>
            <person name="Goldberg J."/>
            <person name="Griggs A."/>
            <person name="Gujja S."/>
            <person name="Hansen M."/>
            <person name="Heiman D."/>
            <person name="Howarth C."/>
            <person name="Larimer J."/>
            <person name="Lui A."/>
            <person name="MacDonald P.J.P."/>
            <person name="McCowen C."/>
            <person name="Montmayeur A."/>
            <person name="Murphy C."/>
            <person name="Neiman D."/>
            <person name="Pearson M."/>
            <person name="Priest M."/>
            <person name="Roberts A."/>
            <person name="Saif S."/>
            <person name="Shea T."/>
            <person name="Sisk P."/>
            <person name="Stolte C."/>
            <person name="Sykes S."/>
            <person name="Wortman J."/>
            <person name="Nusbaum C."/>
            <person name="Birren B."/>
        </authorList>
    </citation>
    <scope>NUCLEOTIDE SEQUENCE [LARGE SCALE GENOMIC DNA]</scope>
    <source>
        <strain evidence="17 18">ATCC 38327</strain>
    </source>
</reference>
<dbReference type="GO" id="GO:0006002">
    <property type="term" value="P:fructose 6-phosphate metabolic process"/>
    <property type="evidence" value="ECO:0007669"/>
    <property type="project" value="TreeGrafter"/>
</dbReference>
<evidence type="ECO:0000256" key="13">
    <source>
        <dbReference type="RuleBase" id="RU000508"/>
    </source>
</evidence>
<evidence type="ECO:0000256" key="14">
    <source>
        <dbReference type="SAM" id="MobiDB-lite"/>
    </source>
</evidence>
<dbReference type="GO" id="GO:0006094">
    <property type="term" value="P:gluconeogenesis"/>
    <property type="evidence" value="ECO:0007669"/>
    <property type="project" value="TreeGrafter"/>
</dbReference>
<dbReference type="PIRSF" id="PIRSF000904">
    <property type="entry name" value="FBPtase_SBPase"/>
    <property type="match status" value="1"/>
</dbReference>
<dbReference type="GO" id="GO:0005986">
    <property type="term" value="P:sucrose biosynthetic process"/>
    <property type="evidence" value="ECO:0007669"/>
    <property type="project" value="TreeGrafter"/>
</dbReference>
<organism evidence="17 18">
    <name type="scientific">Allomyces macrogynus (strain ATCC 38327)</name>
    <name type="common">Allomyces javanicus var. macrogynus</name>
    <dbReference type="NCBI Taxonomy" id="578462"/>
    <lineage>
        <taxon>Eukaryota</taxon>
        <taxon>Fungi</taxon>
        <taxon>Fungi incertae sedis</taxon>
        <taxon>Blastocladiomycota</taxon>
        <taxon>Blastocladiomycetes</taxon>
        <taxon>Blastocladiales</taxon>
        <taxon>Blastocladiaceae</taxon>
        <taxon>Allomyces</taxon>
    </lineage>
</organism>
<dbReference type="VEuPathDB" id="FungiDB:AMAG_15515"/>
<keyword evidence="7 13" id="KW-0378">Hydrolase</keyword>
<evidence type="ECO:0000256" key="1">
    <source>
        <dbReference type="ARBA" id="ARBA00001273"/>
    </source>
</evidence>
<protein>
    <recommendedName>
        <fullName evidence="12">Fructose-1,6-bisphosphatase</fullName>
        <ecNumber evidence="5">3.1.3.11</ecNumber>
    </recommendedName>
    <alternativeName>
        <fullName evidence="11">D-fructose-1,6-bisphosphate 1-phosphohydrolase</fullName>
    </alternativeName>
</protein>
<evidence type="ECO:0000256" key="2">
    <source>
        <dbReference type="ARBA" id="ARBA00001946"/>
    </source>
</evidence>
<dbReference type="GO" id="GO:0006000">
    <property type="term" value="P:fructose metabolic process"/>
    <property type="evidence" value="ECO:0007669"/>
    <property type="project" value="TreeGrafter"/>
</dbReference>
<evidence type="ECO:0000256" key="11">
    <source>
        <dbReference type="ARBA" id="ARBA00032973"/>
    </source>
</evidence>
<evidence type="ECO:0000256" key="9">
    <source>
        <dbReference type="ARBA" id="ARBA00023277"/>
    </source>
</evidence>
<evidence type="ECO:0000256" key="7">
    <source>
        <dbReference type="ARBA" id="ARBA00022801"/>
    </source>
</evidence>
<dbReference type="STRING" id="578462.A0A0L0T945"/>
<dbReference type="Pfam" id="PF18913">
    <property type="entry name" value="FBPase_C"/>
    <property type="match status" value="1"/>
</dbReference>
<evidence type="ECO:0000256" key="3">
    <source>
        <dbReference type="ARBA" id="ARBA00010941"/>
    </source>
</evidence>
<dbReference type="InterPro" id="IPR020548">
    <property type="entry name" value="Fructose_bisphosphatase_AS"/>
</dbReference>
<comment type="similarity">
    <text evidence="3 13">Belongs to the FBPase class 1 family.</text>
</comment>
<dbReference type="Gene3D" id="3.40.190.80">
    <property type="match status" value="1"/>
</dbReference>
<dbReference type="GO" id="GO:0005829">
    <property type="term" value="C:cytosol"/>
    <property type="evidence" value="ECO:0007669"/>
    <property type="project" value="TreeGrafter"/>
</dbReference>
<evidence type="ECO:0000256" key="12">
    <source>
        <dbReference type="ARBA" id="ARBA00070480"/>
    </source>
</evidence>